<protein>
    <submittedName>
        <fullName evidence="1">Uncharacterized protein</fullName>
    </submittedName>
</protein>
<organism evidence="1 2">
    <name type="scientific">Armillaria solidipes</name>
    <dbReference type="NCBI Taxonomy" id="1076256"/>
    <lineage>
        <taxon>Eukaryota</taxon>
        <taxon>Fungi</taxon>
        <taxon>Dikarya</taxon>
        <taxon>Basidiomycota</taxon>
        <taxon>Agaricomycotina</taxon>
        <taxon>Agaricomycetes</taxon>
        <taxon>Agaricomycetidae</taxon>
        <taxon>Agaricales</taxon>
        <taxon>Marasmiineae</taxon>
        <taxon>Physalacriaceae</taxon>
        <taxon>Armillaria</taxon>
    </lineage>
</organism>
<dbReference type="Proteomes" id="UP000218334">
    <property type="component" value="Unassembled WGS sequence"/>
</dbReference>
<evidence type="ECO:0000313" key="2">
    <source>
        <dbReference type="Proteomes" id="UP000218334"/>
    </source>
</evidence>
<dbReference type="EMBL" id="KZ293433">
    <property type="protein sequence ID" value="PBK68369.1"/>
    <property type="molecule type" value="Genomic_DNA"/>
</dbReference>
<proteinExistence type="predicted"/>
<dbReference type="AlphaFoldDB" id="A0A2H3BBW4"/>
<accession>A0A2H3BBW4</accession>
<gene>
    <name evidence="1" type="ORF">ARMSODRAFT_958467</name>
</gene>
<sequence>MCQISKKGQAETLRAYEDANATTCRGWSMNVQSIKTKKEEERKIMMSSPQRQPAT</sequence>
<reference evidence="2" key="1">
    <citation type="journal article" date="2017" name="Nat. Ecol. Evol.">
        <title>Genome expansion and lineage-specific genetic innovations in the forest pathogenic fungi Armillaria.</title>
        <authorList>
            <person name="Sipos G."/>
            <person name="Prasanna A.N."/>
            <person name="Walter M.C."/>
            <person name="O'Connor E."/>
            <person name="Balint B."/>
            <person name="Krizsan K."/>
            <person name="Kiss B."/>
            <person name="Hess J."/>
            <person name="Varga T."/>
            <person name="Slot J."/>
            <person name="Riley R."/>
            <person name="Boka B."/>
            <person name="Rigling D."/>
            <person name="Barry K."/>
            <person name="Lee J."/>
            <person name="Mihaltcheva S."/>
            <person name="LaButti K."/>
            <person name="Lipzen A."/>
            <person name="Waldron R."/>
            <person name="Moloney N.M."/>
            <person name="Sperisen C."/>
            <person name="Kredics L."/>
            <person name="Vagvoelgyi C."/>
            <person name="Patrignani A."/>
            <person name="Fitzpatrick D."/>
            <person name="Nagy I."/>
            <person name="Doyle S."/>
            <person name="Anderson J.B."/>
            <person name="Grigoriev I.V."/>
            <person name="Gueldener U."/>
            <person name="Muensterkoetter M."/>
            <person name="Nagy L.G."/>
        </authorList>
    </citation>
    <scope>NUCLEOTIDE SEQUENCE [LARGE SCALE GENOMIC DNA]</scope>
    <source>
        <strain evidence="2">28-4</strain>
    </source>
</reference>
<keyword evidence="2" id="KW-1185">Reference proteome</keyword>
<name>A0A2H3BBW4_9AGAR</name>
<evidence type="ECO:0000313" key="1">
    <source>
        <dbReference type="EMBL" id="PBK68369.1"/>
    </source>
</evidence>